<keyword evidence="3" id="KW-1185">Reference proteome</keyword>
<organism evidence="2 3">
    <name type="scientific">Ruminobacter amylophilus</name>
    <dbReference type="NCBI Taxonomy" id="867"/>
    <lineage>
        <taxon>Bacteria</taxon>
        <taxon>Pseudomonadati</taxon>
        <taxon>Pseudomonadota</taxon>
        <taxon>Gammaproteobacteria</taxon>
        <taxon>Aeromonadales</taxon>
        <taxon>Succinivibrionaceae</taxon>
        <taxon>Ruminobacter</taxon>
    </lineage>
</organism>
<feature type="compositionally biased region" description="Polar residues" evidence="1">
    <location>
        <begin position="127"/>
        <end position="144"/>
    </location>
</feature>
<feature type="compositionally biased region" description="Basic and acidic residues" evidence="1">
    <location>
        <begin position="147"/>
        <end position="172"/>
    </location>
</feature>
<dbReference type="RefSeq" id="WP_031579917.1">
    <property type="nucleotide sequence ID" value="NZ_FOXF01000037.1"/>
</dbReference>
<dbReference type="OrthoDB" id="7068374at2"/>
<feature type="region of interest" description="Disordered" evidence="1">
    <location>
        <begin position="125"/>
        <end position="183"/>
    </location>
</feature>
<dbReference type="AlphaFoldDB" id="A0A662ZK44"/>
<dbReference type="EMBL" id="FOXF01000037">
    <property type="protein sequence ID" value="SFP56450.1"/>
    <property type="molecule type" value="Genomic_DNA"/>
</dbReference>
<gene>
    <name evidence="2" type="ORF">SAMN02910344_01739</name>
</gene>
<accession>A0A662ZK44</accession>
<sequence>MSNKILILPNFADQELPSEGLDRYDSIFLLTEDQDNLPFKVVKNLMSIAKSQQVDIDFLEIPHKTENELFISLAFKIARLAAEDGNTQVTFVTENRNYDNLVDAAKSNGYAVARAEGFSRISAIPSGPSQIQNPIKPTEVSSSKPAAKVEEVQQEKSSPKEEAKEASGDKNKKLIASLLSGKN</sequence>
<evidence type="ECO:0000313" key="3">
    <source>
        <dbReference type="Proteomes" id="UP000243745"/>
    </source>
</evidence>
<name>A0A662ZK44_9GAMM</name>
<evidence type="ECO:0000256" key="1">
    <source>
        <dbReference type="SAM" id="MobiDB-lite"/>
    </source>
</evidence>
<evidence type="ECO:0008006" key="4">
    <source>
        <dbReference type="Google" id="ProtNLM"/>
    </source>
</evidence>
<evidence type="ECO:0000313" key="2">
    <source>
        <dbReference type="EMBL" id="SFP56450.1"/>
    </source>
</evidence>
<protein>
    <recommendedName>
        <fullName evidence="4">PIN-like domain-containing protein</fullName>
    </recommendedName>
</protein>
<reference evidence="2 3" key="1">
    <citation type="submission" date="2016-10" db="EMBL/GenBank/DDBJ databases">
        <authorList>
            <person name="Varghese N."/>
            <person name="Submissions S."/>
        </authorList>
    </citation>
    <scope>NUCLEOTIDE SEQUENCE [LARGE SCALE GENOMIC DNA]</scope>
    <source>
        <strain evidence="2 3">DSM 1361</strain>
    </source>
</reference>
<dbReference type="Proteomes" id="UP000243745">
    <property type="component" value="Unassembled WGS sequence"/>
</dbReference>
<proteinExistence type="predicted"/>